<evidence type="ECO:0000256" key="2">
    <source>
        <dbReference type="ARBA" id="ARBA00007145"/>
    </source>
</evidence>
<evidence type="ECO:0000313" key="11">
    <source>
        <dbReference type="EMBL" id="SHH19542.1"/>
    </source>
</evidence>
<dbReference type="AlphaFoldDB" id="A0A1M5QZN3"/>
<evidence type="ECO:0000259" key="10">
    <source>
        <dbReference type="PROSITE" id="PS50263"/>
    </source>
</evidence>
<feature type="binding site" evidence="7">
    <location>
        <position position="433"/>
    </location>
    <ligand>
        <name>deamido-NAD(+)</name>
        <dbReference type="ChEBI" id="CHEBI:58437"/>
        <note>ligand shared between two neighboring subunits</note>
    </ligand>
</feature>
<dbReference type="GO" id="GO:0003952">
    <property type="term" value="F:NAD+ synthase (glutamine-hydrolyzing) activity"/>
    <property type="evidence" value="ECO:0007669"/>
    <property type="project" value="UniProtKB-UniRule"/>
</dbReference>
<feature type="binding site" evidence="7">
    <location>
        <position position="180"/>
    </location>
    <ligand>
        <name>L-glutamine</name>
        <dbReference type="ChEBI" id="CHEBI:58359"/>
    </ligand>
</feature>
<dbReference type="Gene3D" id="3.40.50.620">
    <property type="entry name" value="HUPs"/>
    <property type="match status" value="1"/>
</dbReference>
<feature type="binding site" evidence="7">
    <location>
        <begin position="321"/>
        <end position="328"/>
    </location>
    <ligand>
        <name>ATP</name>
        <dbReference type="ChEBI" id="CHEBI:30616"/>
    </ligand>
</feature>
<comment type="pathway">
    <text evidence="1 7 8">Cofactor biosynthesis; NAD(+) biosynthesis; NAD(+) from deamido-NAD(+) (L-Gln route): step 1/1.</text>
</comment>
<keyword evidence="5 7" id="KW-0067">ATP-binding</keyword>
<dbReference type="InterPro" id="IPR003694">
    <property type="entry name" value="NAD_synthase"/>
</dbReference>
<dbReference type="PANTHER" id="PTHR23090">
    <property type="entry name" value="NH 3 /GLUTAMINE-DEPENDENT NAD + SYNTHETASE"/>
    <property type="match status" value="1"/>
</dbReference>
<name>A0A1M5QZN3_9BACT</name>
<dbReference type="InterPro" id="IPR014729">
    <property type="entry name" value="Rossmann-like_a/b/a_fold"/>
</dbReference>
<dbReference type="FunFam" id="3.40.50.620:FF:000106">
    <property type="entry name" value="Glutamine-dependent NAD(+) synthetase"/>
    <property type="match status" value="1"/>
</dbReference>
<comment type="catalytic activity">
    <reaction evidence="7 8">
        <text>deamido-NAD(+) + L-glutamine + ATP + H2O = L-glutamate + AMP + diphosphate + NAD(+) + H(+)</text>
        <dbReference type="Rhea" id="RHEA:24384"/>
        <dbReference type="ChEBI" id="CHEBI:15377"/>
        <dbReference type="ChEBI" id="CHEBI:15378"/>
        <dbReference type="ChEBI" id="CHEBI:29985"/>
        <dbReference type="ChEBI" id="CHEBI:30616"/>
        <dbReference type="ChEBI" id="CHEBI:33019"/>
        <dbReference type="ChEBI" id="CHEBI:57540"/>
        <dbReference type="ChEBI" id="CHEBI:58359"/>
        <dbReference type="ChEBI" id="CHEBI:58437"/>
        <dbReference type="ChEBI" id="CHEBI:456215"/>
        <dbReference type="EC" id="6.3.5.1"/>
    </reaction>
</comment>
<comment type="similarity">
    <text evidence="9">Belongs to the NAD synthetase family.</text>
</comment>
<dbReference type="NCBIfam" id="NF010588">
    <property type="entry name" value="PRK13981.1"/>
    <property type="match status" value="1"/>
</dbReference>
<evidence type="ECO:0000256" key="9">
    <source>
        <dbReference type="RuleBase" id="RU003811"/>
    </source>
</evidence>
<dbReference type="Proteomes" id="UP000242592">
    <property type="component" value="Unassembled WGS sequence"/>
</dbReference>
<organism evidence="11 12">
    <name type="scientific">Thermosipho atlanticus DSM 15807</name>
    <dbReference type="NCBI Taxonomy" id="1123380"/>
    <lineage>
        <taxon>Bacteria</taxon>
        <taxon>Thermotogati</taxon>
        <taxon>Thermotogota</taxon>
        <taxon>Thermotogae</taxon>
        <taxon>Thermotogales</taxon>
        <taxon>Fervidobacteriaceae</taxon>
        <taxon>Thermosipho</taxon>
    </lineage>
</organism>
<reference evidence="12" key="1">
    <citation type="submission" date="2016-11" db="EMBL/GenBank/DDBJ databases">
        <authorList>
            <person name="Varghese N."/>
            <person name="Submissions S."/>
        </authorList>
    </citation>
    <scope>NUCLEOTIDE SEQUENCE [LARGE SCALE GENOMIC DNA]</scope>
    <source>
        <strain evidence="12">DSM 15807</strain>
    </source>
</reference>
<feature type="active site" description="Proton acceptor; for glutaminase activity" evidence="7">
    <location>
        <position position="43"/>
    </location>
</feature>
<comment type="function">
    <text evidence="7">Catalyzes the ATP-dependent amidation of deamido-NAD to form NAD. Uses L-glutamine as a nitrogen source.</text>
</comment>
<feature type="active site" description="Nucleophile; for glutaminase activity" evidence="7">
    <location>
        <position position="147"/>
    </location>
</feature>
<keyword evidence="12" id="KW-1185">Reference proteome</keyword>
<dbReference type="GO" id="GO:0008795">
    <property type="term" value="F:NAD+ synthase activity"/>
    <property type="evidence" value="ECO:0007669"/>
    <property type="project" value="UniProtKB-UniRule"/>
</dbReference>
<evidence type="ECO:0000256" key="7">
    <source>
        <dbReference type="HAMAP-Rule" id="MF_02090"/>
    </source>
</evidence>
<dbReference type="Pfam" id="PF00795">
    <property type="entry name" value="CN_hydrolase"/>
    <property type="match status" value="1"/>
</dbReference>
<dbReference type="InterPro" id="IPR022310">
    <property type="entry name" value="NAD/GMP_synthase"/>
</dbReference>
<protein>
    <recommendedName>
        <fullName evidence="7 8">Glutamine-dependent NAD(+) synthetase</fullName>
        <ecNumber evidence="7 8">6.3.5.1</ecNumber>
    </recommendedName>
    <alternativeName>
        <fullName evidence="7 8">NAD(+) synthase [glutamine-hydrolyzing]</fullName>
    </alternativeName>
</protein>
<comment type="caution">
    <text evidence="7">Lacks conserved residue(s) required for the propagation of feature annotation.</text>
</comment>
<dbReference type="InterPro" id="IPR014445">
    <property type="entry name" value="Gln-dep_NAD_synthase"/>
</dbReference>
<dbReference type="SUPFAM" id="SSF52402">
    <property type="entry name" value="Adenine nucleotide alpha hydrolases-like"/>
    <property type="match status" value="1"/>
</dbReference>
<dbReference type="OrthoDB" id="9803818at2"/>
<evidence type="ECO:0000256" key="8">
    <source>
        <dbReference type="PIRNR" id="PIRNR006630"/>
    </source>
</evidence>
<keyword evidence="6 7" id="KW-0520">NAD</keyword>
<dbReference type="STRING" id="1123380.SAMN02745199_0251"/>
<evidence type="ECO:0000256" key="5">
    <source>
        <dbReference type="ARBA" id="ARBA00022840"/>
    </source>
</evidence>
<accession>A0A1M5QZN3</accession>
<dbReference type="PIRSF" id="PIRSF006630">
    <property type="entry name" value="NADS_GAT"/>
    <property type="match status" value="1"/>
</dbReference>
<dbReference type="HAMAP" id="MF_02090">
    <property type="entry name" value="NadE_glutamine_dep"/>
    <property type="match status" value="1"/>
</dbReference>
<dbReference type="CDD" id="cd00553">
    <property type="entry name" value="NAD_synthase"/>
    <property type="match status" value="1"/>
</dbReference>
<dbReference type="RefSeq" id="WP_073071266.1">
    <property type="nucleotide sequence ID" value="NZ_FQXN01000001.1"/>
</dbReference>
<evidence type="ECO:0000256" key="3">
    <source>
        <dbReference type="ARBA" id="ARBA00022598"/>
    </source>
</evidence>
<evidence type="ECO:0000256" key="6">
    <source>
        <dbReference type="ARBA" id="ARBA00023027"/>
    </source>
</evidence>
<feature type="binding site" evidence="7">
    <location>
        <position position="545"/>
    </location>
    <ligand>
        <name>deamido-NAD(+)</name>
        <dbReference type="ChEBI" id="CHEBI:58437"/>
        <note>ligand shared between two neighboring subunits</note>
    </ligand>
</feature>
<dbReference type="EMBL" id="FQXN01000001">
    <property type="protein sequence ID" value="SHH19542.1"/>
    <property type="molecule type" value="Genomic_DNA"/>
</dbReference>
<dbReference type="InterPro" id="IPR003010">
    <property type="entry name" value="C-N_Hydrolase"/>
</dbReference>
<feature type="binding site" evidence="7">
    <location>
        <position position="404"/>
    </location>
    <ligand>
        <name>deamido-NAD(+)</name>
        <dbReference type="ChEBI" id="CHEBI:58437"/>
        <note>ligand shared between two neighboring subunits</note>
    </ligand>
</feature>
<dbReference type="EC" id="6.3.5.1" evidence="7 8"/>
<dbReference type="PROSITE" id="PS50263">
    <property type="entry name" value="CN_HYDROLASE"/>
    <property type="match status" value="1"/>
</dbReference>
<gene>
    <name evidence="7" type="primary">nadE</name>
    <name evidence="11" type="ORF">SAMN02745199_0251</name>
</gene>
<dbReference type="Gene3D" id="3.60.110.10">
    <property type="entry name" value="Carbon-nitrogen hydrolase"/>
    <property type="match status" value="1"/>
</dbReference>
<sequence>MFIRVTLAQLNSTLGDFETNYKKIIEAINFSEEKNSDFVIFPELFLTGYPPEDLVLRTSFLSKNIEYLNKIIDYSKGKNPVILLGFIDVKNDAYNAAAIIQNGQLIGKYHKQLLPNYSVFDERRYFKPGEEIVIINYGNIKIGINICEDIWSPLGPMHYQVTNGAQLILNLSASPYFYGKRELRKNYLAQKSYDYHCPIVYCNLVGGQDEIVFDGGSIVTNSEGNIIFEGKPFEEELIIIDIPIEENLRTNLHDPRRRYIEKIKNSEVITVKAQLNPTPKKFEFVNKKEYKLEKEEEIFKALTLGLKDYVIKNGFSKVVLGLSGGIDSSLVAVIAAEALKPENVIGVLMPSMYTSQHSIDDAITLAQNLNIKYHIISIEDIFEKYKEGFSEIFKGLKEDTTEENLQARIRGNILMALSNKFGYLVLATGNKSEAATGYATLYGDMVGGLSPIKDVYKTEVYKIARWYNKYKRKEIIPENVFIKPPSAELKPNQKDEDSLPPYEILDGILKEYIEKEKSVEEISEKGYNLETVKYVAKLVDKNEYKRKQSAPGIKITERSFGKDRRMPITNKYREW</sequence>
<dbReference type="SUPFAM" id="SSF56317">
    <property type="entry name" value="Carbon-nitrogen hydrolase"/>
    <property type="match status" value="1"/>
</dbReference>
<keyword evidence="3 7" id="KW-0436">Ligase</keyword>
<feature type="domain" description="CN hydrolase" evidence="10">
    <location>
        <begin position="3"/>
        <end position="244"/>
    </location>
</feature>
<feature type="binding site" evidence="7">
    <location>
        <position position="117"/>
    </location>
    <ligand>
        <name>L-glutamine</name>
        <dbReference type="ChEBI" id="CHEBI:58359"/>
    </ligand>
</feature>
<dbReference type="PANTHER" id="PTHR23090:SF9">
    <property type="entry name" value="GLUTAMINE-DEPENDENT NAD(+) SYNTHETASE"/>
    <property type="match status" value="1"/>
</dbReference>
<feature type="binding site" evidence="7">
    <location>
        <position position="428"/>
    </location>
    <ligand>
        <name>ATP</name>
        <dbReference type="ChEBI" id="CHEBI:30616"/>
    </ligand>
</feature>
<evidence type="ECO:0000256" key="4">
    <source>
        <dbReference type="ARBA" id="ARBA00022741"/>
    </source>
</evidence>
<dbReference type="Pfam" id="PF02540">
    <property type="entry name" value="NAD_synthase"/>
    <property type="match status" value="1"/>
</dbReference>
<keyword evidence="4 7" id="KW-0547">Nucleotide-binding</keyword>
<evidence type="ECO:0000256" key="1">
    <source>
        <dbReference type="ARBA" id="ARBA00005188"/>
    </source>
</evidence>
<dbReference type="GO" id="GO:0009435">
    <property type="term" value="P:NAD+ biosynthetic process"/>
    <property type="evidence" value="ECO:0007669"/>
    <property type="project" value="UniProtKB-UniRule"/>
</dbReference>
<evidence type="ECO:0000313" key="12">
    <source>
        <dbReference type="Proteomes" id="UP000242592"/>
    </source>
</evidence>
<dbReference type="GO" id="GO:0004359">
    <property type="term" value="F:glutaminase activity"/>
    <property type="evidence" value="ECO:0007669"/>
    <property type="project" value="InterPro"/>
</dbReference>
<dbReference type="CDD" id="cd07570">
    <property type="entry name" value="GAT_Gln-NAD-synth"/>
    <property type="match status" value="1"/>
</dbReference>
<dbReference type="NCBIfam" id="TIGR00552">
    <property type="entry name" value="nadE"/>
    <property type="match status" value="1"/>
</dbReference>
<dbReference type="GO" id="GO:0005737">
    <property type="term" value="C:cytoplasm"/>
    <property type="evidence" value="ECO:0007669"/>
    <property type="project" value="InterPro"/>
</dbReference>
<proteinExistence type="inferred from homology"/>
<comment type="similarity">
    <text evidence="2 7 8">In the C-terminal section; belongs to the NAD synthetase family.</text>
</comment>
<feature type="active site" description="For glutaminase activity" evidence="7">
    <location>
        <position position="111"/>
    </location>
</feature>
<dbReference type="GO" id="GO:0005524">
    <property type="term" value="F:ATP binding"/>
    <property type="evidence" value="ECO:0007669"/>
    <property type="project" value="UniProtKB-UniRule"/>
</dbReference>
<feature type="binding site" evidence="7">
    <location>
        <position position="174"/>
    </location>
    <ligand>
        <name>L-glutamine</name>
        <dbReference type="ChEBI" id="CHEBI:58359"/>
    </ligand>
</feature>
<dbReference type="UniPathway" id="UPA00253">
    <property type="reaction ID" value="UER00334"/>
</dbReference>
<dbReference type="InterPro" id="IPR036526">
    <property type="entry name" value="C-N_Hydrolase_sf"/>
</dbReference>